<sequence>IQSLMKIDKIRAKNELLFMKNEISRYKDKIRVKDEMLLFMENEKYRCDEKLDA</sequence>
<dbReference type="Proteomes" id="UP000789901">
    <property type="component" value="Unassembled WGS sequence"/>
</dbReference>
<evidence type="ECO:0000313" key="1">
    <source>
        <dbReference type="EMBL" id="CAG8853901.1"/>
    </source>
</evidence>
<feature type="non-terminal residue" evidence="1">
    <location>
        <position position="53"/>
    </location>
</feature>
<protein>
    <submittedName>
        <fullName evidence="1">45706_t:CDS:1</fullName>
    </submittedName>
</protein>
<evidence type="ECO:0000313" key="2">
    <source>
        <dbReference type="Proteomes" id="UP000789901"/>
    </source>
</evidence>
<reference evidence="1 2" key="1">
    <citation type="submission" date="2021-06" db="EMBL/GenBank/DDBJ databases">
        <authorList>
            <person name="Kallberg Y."/>
            <person name="Tangrot J."/>
            <person name="Rosling A."/>
        </authorList>
    </citation>
    <scope>NUCLEOTIDE SEQUENCE [LARGE SCALE GENOMIC DNA]</scope>
    <source>
        <strain evidence="1 2">120-4 pot B 10/14</strain>
    </source>
</reference>
<proteinExistence type="predicted"/>
<feature type="non-terminal residue" evidence="1">
    <location>
        <position position="1"/>
    </location>
</feature>
<organism evidence="1 2">
    <name type="scientific">Gigaspora margarita</name>
    <dbReference type="NCBI Taxonomy" id="4874"/>
    <lineage>
        <taxon>Eukaryota</taxon>
        <taxon>Fungi</taxon>
        <taxon>Fungi incertae sedis</taxon>
        <taxon>Mucoromycota</taxon>
        <taxon>Glomeromycotina</taxon>
        <taxon>Glomeromycetes</taxon>
        <taxon>Diversisporales</taxon>
        <taxon>Gigasporaceae</taxon>
        <taxon>Gigaspora</taxon>
    </lineage>
</organism>
<name>A0ABN7XHL2_GIGMA</name>
<gene>
    <name evidence="1" type="ORF">GMARGA_LOCUS42722</name>
</gene>
<keyword evidence="2" id="KW-1185">Reference proteome</keyword>
<comment type="caution">
    <text evidence="1">The sequence shown here is derived from an EMBL/GenBank/DDBJ whole genome shotgun (WGS) entry which is preliminary data.</text>
</comment>
<dbReference type="EMBL" id="CAJVQB010130577">
    <property type="protein sequence ID" value="CAG8853901.1"/>
    <property type="molecule type" value="Genomic_DNA"/>
</dbReference>
<accession>A0ABN7XHL2</accession>